<feature type="region of interest" description="Disordered" evidence="1">
    <location>
        <begin position="279"/>
        <end position="334"/>
    </location>
</feature>
<sequence length="334" mass="35759">MVVKWSCTALLLTLAAHNAVSEVSVCSLSAGALYVADGSDLVACAVEDSSTLTAQCRTACSCRRLENSENVYGLCLNSSATFDCDAAENATHCTLEARFMSTAYGTRELADGSGESDGGLKAWQWALIGLAIAFVVGLLIFIFNWFKNRPQRGDNRREVVQSLELSRSQPKDDVNILPVAVRESQARTATTNRESAARSTTRSHDTNPSQMSGFSSGSYHTYAGNPMSSTLTDTELVTQHHERVFSPISDSAQSARSSDYSQGVDTSTAPNAALLATTRAQGNSSDSDSQAYPSFSSYSASSGMDSFSSELTVDGSDMDTGERAPYPRKKSIEF</sequence>
<evidence type="ECO:0000313" key="4">
    <source>
        <dbReference type="EMBL" id="POM66861.1"/>
    </source>
</evidence>
<feature type="signal peptide" evidence="3">
    <location>
        <begin position="1"/>
        <end position="21"/>
    </location>
</feature>
<feature type="compositionally biased region" description="Polar residues" evidence="1">
    <location>
        <begin position="186"/>
        <end position="219"/>
    </location>
</feature>
<keyword evidence="2" id="KW-0812">Transmembrane</keyword>
<reference evidence="4 5" key="1">
    <citation type="journal article" date="2017" name="Genome Biol. Evol.">
        <title>Phytophthora megakarya and P. palmivora, closely related causal agents of cacao black pod rot, underwent increases in genome sizes and gene numbers by different mechanisms.</title>
        <authorList>
            <person name="Ali S.S."/>
            <person name="Shao J."/>
            <person name="Lary D.J."/>
            <person name="Kronmiller B."/>
            <person name="Shen D."/>
            <person name="Strem M.D."/>
            <person name="Amoako-Attah I."/>
            <person name="Akrofi A.Y."/>
            <person name="Begoude B.A."/>
            <person name="Ten Hoopen G.M."/>
            <person name="Coulibaly K."/>
            <person name="Kebe B.I."/>
            <person name="Melnick R.L."/>
            <person name="Guiltinan M.J."/>
            <person name="Tyler B.M."/>
            <person name="Meinhardt L.W."/>
            <person name="Bailey B.A."/>
        </authorList>
    </citation>
    <scope>NUCLEOTIDE SEQUENCE [LARGE SCALE GENOMIC DNA]</scope>
    <source>
        <strain evidence="5">sbr112.9</strain>
    </source>
</reference>
<feature type="compositionally biased region" description="Polar residues" evidence="1">
    <location>
        <begin position="248"/>
        <end position="266"/>
    </location>
</feature>
<organism evidence="4 5">
    <name type="scientific">Phytophthora palmivora</name>
    <dbReference type="NCBI Taxonomy" id="4796"/>
    <lineage>
        <taxon>Eukaryota</taxon>
        <taxon>Sar</taxon>
        <taxon>Stramenopiles</taxon>
        <taxon>Oomycota</taxon>
        <taxon>Peronosporomycetes</taxon>
        <taxon>Peronosporales</taxon>
        <taxon>Peronosporaceae</taxon>
        <taxon>Phytophthora</taxon>
    </lineage>
</organism>
<feature type="region of interest" description="Disordered" evidence="1">
    <location>
        <begin position="245"/>
        <end position="266"/>
    </location>
</feature>
<dbReference type="Proteomes" id="UP000237271">
    <property type="component" value="Unassembled WGS sequence"/>
</dbReference>
<gene>
    <name evidence="4" type="ORF">PHPALM_17216</name>
</gene>
<evidence type="ECO:0000313" key="5">
    <source>
        <dbReference type="Proteomes" id="UP000237271"/>
    </source>
</evidence>
<keyword evidence="2" id="KW-0472">Membrane</keyword>
<dbReference type="OrthoDB" id="167840at2759"/>
<name>A0A2P4XMT1_9STRA</name>
<keyword evidence="2" id="KW-1133">Transmembrane helix</keyword>
<evidence type="ECO:0000256" key="3">
    <source>
        <dbReference type="SAM" id="SignalP"/>
    </source>
</evidence>
<proteinExistence type="predicted"/>
<accession>A0A2P4XMT1</accession>
<dbReference type="AlphaFoldDB" id="A0A2P4XMT1"/>
<feature type="compositionally biased region" description="Low complexity" evidence="1">
    <location>
        <begin position="284"/>
        <end position="309"/>
    </location>
</feature>
<evidence type="ECO:0000256" key="1">
    <source>
        <dbReference type="SAM" id="MobiDB-lite"/>
    </source>
</evidence>
<comment type="caution">
    <text evidence="4">The sequence shown here is derived from an EMBL/GenBank/DDBJ whole genome shotgun (WGS) entry which is preliminary data.</text>
</comment>
<dbReference type="EMBL" id="NCKW01009516">
    <property type="protein sequence ID" value="POM66861.1"/>
    <property type="molecule type" value="Genomic_DNA"/>
</dbReference>
<feature type="region of interest" description="Disordered" evidence="1">
    <location>
        <begin position="174"/>
        <end position="219"/>
    </location>
</feature>
<protein>
    <recommendedName>
        <fullName evidence="6">TKL protein kinase</fullName>
    </recommendedName>
</protein>
<feature type="chain" id="PRO_5015105032" description="TKL protein kinase" evidence="3">
    <location>
        <begin position="22"/>
        <end position="334"/>
    </location>
</feature>
<evidence type="ECO:0000256" key="2">
    <source>
        <dbReference type="SAM" id="Phobius"/>
    </source>
</evidence>
<feature type="transmembrane region" description="Helical" evidence="2">
    <location>
        <begin position="122"/>
        <end position="146"/>
    </location>
</feature>
<keyword evidence="5" id="KW-1185">Reference proteome</keyword>
<evidence type="ECO:0008006" key="6">
    <source>
        <dbReference type="Google" id="ProtNLM"/>
    </source>
</evidence>
<keyword evidence="3" id="KW-0732">Signal</keyword>